<sequence length="315" mass="35223">MKSNYLGLSMLCALAFAATATADANFVNDKSAAQGWHFYGEPEPEELKKPVPPPVPIAPPSAAKSGPEPMSTKWIRAHFMEFVGEAINDPTPENIQRARYMQRVIMDKATAFREAWMQDVINNPLLDETQARPTSSFALNAKNEAKNRAEQEVVQEVAKQAGLWFFFESTCDYCKRQAPIVQRLMSKYGFNVNAISIDLAPMENGMFPEYQPDTKQKYKELGVQRVPALFLVGNSGEFVAPISQGIVTESEIVRLVLIQAKTANVISEEQFNDASAVESLQQITRFEDIDEERALTDANYLVEILESNLKAQQGY</sequence>
<reference evidence="2 3" key="1">
    <citation type="submission" date="2019-09" db="EMBL/GenBank/DDBJ databases">
        <title>Draft genome sequence of various Type strains from the CCUG.</title>
        <authorList>
            <person name="Pineiro-Iglesias B."/>
            <person name="Tunovic T."/>
            <person name="Unosson C."/>
            <person name="Inganas E."/>
            <person name="Ohlen M."/>
            <person name="Cardew S."/>
            <person name="Jensie-Markopoulos S."/>
            <person name="Salva-Serra F."/>
            <person name="Jaen-Luchoro D."/>
            <person name="Karlsson R."/>
            <person name="Svensson-Stadler L."/>
            <person name="Chun J."/>
            <person name="Moore E."/>
        </authorList>
    </citation>
    <scope>NUCLEOTIDE SEQUENCE [LARGE SCALE GENOMIC DNA]</scope>
    <source>
        <strain evidence="2 3">CCUG 56969T</strain>
    </source>
</reference>
<dbReference type="EMBL" id="VXJS01000007">
    <property type="protein sequence ID" value="KAA8675552.1"/>
    <property type="molecule type" value="Genomic_DNA"/>
</dbReference>
<protein>
    <submittedName>
        <fullName evidence="2">Conjugal transfer protein TraF</fullName>
    </submittedName>
</protein>
<name>A0A5M9NWH9_9VIBR</name>
<keyword evidence="3" id="KW-1185">Reference proteome</keyword>
<evidence type="ECO:0000313" key="3">
    <source>
        <dbReference type="Proteomes" id="UP000322521"/>
    </source>
</evidence>
<evidence type="ECO:0000256" key="1">
    <source>
        <dbReference type="SAM" id="SignalP"/>
    </source>
</evidence>
<gene>
    <name evidence="2" type="ORF">F4W18_13070</name>
</gene>
<dbReference type="SUPFAM" id="SSF52833">
    <property type="entry name" value="Thioredoxin-like"/>
    <property type="match status" value="1"/>
</dbReference>
<dbReference type="OrthoDB" id="5559625at2"/>
<dbReference type="RefSeq" id="WP_086715042.1">
    <property type="nucleotide sequence ID" value="NZ_AP025494.1"/>
</dbReference>
<dbReference type="Pfam" id="PF13728">
    <property type="entry name" value="TraF"/>
    <property type="match status" value="1"/>
</dbReference>
<accession>A0A5M9NWH9</accession>
<organism evidence="2 3">
    <name type="scientific">Vibrio gigantis</name>
    <dbReference type="NCBI Taxonomy" id="296199"/>
    <lineage>
        <taxon>Bacteria</taxon>
        <taxon>Pseudomonadati</taxon>
        <taxon>Pseudomonadota</taxon>
        <taxon>Gammaproteobacteria</taxon>
        <taxon>Vibrionales</taxon>
        <taxon>Vibrionaceae</taxon>
        <taxon>Vibrio</taxon>
    </lineage>
</organism>
<dbReference type="Proteomes" id="UP000322521">
    <property type="component" value="Unassembled WGS sequence"/>
</dbReference>
<feature type="signal peptide" evidence="1">
    <location>
        <begin position="1"/>
        <end position="22"/>
    </location>
</feature>
<dbReference type="InterPro" id="IPR036249">
    <property type="entry name" value="Thioredoxin-like_sf"/>
</dbReference>
<proteinExistence type="predicted"/>
<evidence type="ECO:0000313" key="2">
    <source>
        <dbReference type="EMBL" id="KAA8675552.1"/>
    </source>
</evidence>
<dbReference type="CDD" id="cd01659">
    <property type="entry name" value="TRX_superfamily"/>
    <property type="match status" value="1"/>
</dbReference>
<dbReference type="AlphaFoldDB" id="A0A5M9NWH9"/>
<feature type="chain" id="PRO_5024383704" evidence="1">
    <location>
        <begin position="23"/>
        <end position="315"/>
    </location>
</feature>
<comment type="caution">
    <text evidence="2">The sequence shown here is derived from an EMBL/GenBank/DDBJ whole genome shotgun (WGS) entry which is preliminary data.</text>
</comment>
<dbReference type="Gene3D" id="3.40.30.10">
    <property type="entry name" value="Glutaredoxin"/>
    <property type="match status" value="1"/>
</dbReference>
<keyword evidence="1" id="KW-0732">Signal</keyword>
<dbReference type="InterPro" id="IPR039555">
    <property type="entry name" value="TraF/TrbB"/>
</dbReference>